<name>A0A975GGP6_9BACT</name>
<accession>A0A975GGP6</accession>
<dbReference type="InterPro" id="IPR010985">
    <property type="entry name" value="Ribbon_hlx_hlx"/>
</dbReference>
<organism evidence="1 2">
    <name type="scientific">Desulfonema limicola</name>
    <dbReference type="NCBI Taxonomy" id="45656"/>
    <lineage>
        <taxon>Bacteria</taxon>
        <taxon>Pseudomonadati</taxon>
        <taxon>Thermodesulfobacteriota</taxon>
        <taxon>Desulfobacteria</taxon>
        <taxon>Desulfobacterales</taxon>
        <taxon>Desulfococcaceae</taxon>
        <taxon>Desulfonema</taxon>
    </lineage>
</organism>
<proteinExistence type="predicted"/>
<reference evidence="1" key="1">
    <citation type="journal article" date="2021" name="Microb. Physiol.">
        <title>Proteogenomic Insights into the Physiology of Marine, Sulfate-Reducing, Filamentous Desulfonema limicola and Desulfonema magnum.</title>
        <authorList>
            <person name="Schnaars V."/>
            <person name="Wohlbrand L."/>
            <person name="Scheve S."/>
            <person name="Hinrichs C."/>
            <person name="Reinhardt R."/>
            <person name="Rabus R."/>
        </authorList>
    </citation>
    <scope>NUCLEOTIDE SEQUENCE</scope>
    <source>
        <strain evidence="1">5ac10</strain>
    </source>
</reference>
<dbReference type="SUPFAM" id="SSF47598">
    <property type="entry name" value="Ribbon-helix-helix"/>
    <property type="match status" value="1"/>
</dbReference>
<keyword evidence="2" id="KW-1185">Reference proteome</keyword>
<sequence length="78" mass="8890">MTTIQLKLPDSIHRRIIEIANNDGISINQFLTTAAAEKLSAFDTVEYLRKRAKQSSEKAFQQALSEIPDIEPEPYDRL</sequence>
<gene>
    <name evidence="1" type="ORF">dnl_27790</name>
</gene>
<dbReference type="GO" id="GO:0006355">
    <property type="term" value="P:regulation of DNA-templated transcription"/>
    <property type="evidence" value="ECO:0007669"/>
    <property type="project" value="InterPro"/>
</dbReference>
<evidence type="ECO:0000313" key="1">
    <source>
        <dbReference type="EMBL" id="QTA80474.1"/>
    </source>
</evidence>
<protein>
    <submittedName>
        <fullName evidence="1">Ribbon-helix-helix-containing</fullName>
    </submittedName>
</protein>
<dbReference type="EMBL" id="CP061799">
    <property type="protein sequence ID" value="QTA80474.1"/>
    <property type="molecule type" value="Genomic_DNA"/>
</dbReference>
<dbReference type="KEGG" id="dli:dnl_27790"/>
<dbReference type="AlphaFoldDB" id="A0A975GGP6"/>
<dbReference type="RefSeq" id="WP_207692119.1">
    <property type="nucleotide sequence ID" value="NZ_CP061799.1"/>
</dbReference>
<dbReference type="Proteomes" id="UP000663720">
    <property type="component" value="Chromosome"/>
</dbReference>
<evidence type="ECO:0000313" key="2">
    <source>
        <dbReference type="Proteomes" id="UP000663720"/>
    </source>
</evidence>